<evidence type="ECO:0000313" key="1">
    <source>
        <dbReference type="EMBL" id="CBI82122.1"/>
    </source>
</evidence>
<protein>
    <submittedName>
        <fullName evidence="1">Uncharacterized protein</fullName>
    </submittedName>
</protein>
<organism evidence="1">
    <name type="scientific">Bartonella schoenbuchensis (strain DSM 13525 / NCTC 13165 / R1)</name>
    <dbReference type="NCBI Taxonomy" id="687861"/>
    <lineage>
        <taxon>Bacteria</taxon>
        <taxon>Pseudomonadati</taxon>
        <taxon>Pseudomonadota</taxon>
        <taxon>Alphaproteobacteria</taxon>
        <taxon>Hyphomicrobiales</taxon>
        <taxon>Bartonellaceae</taxon>
        <taxon>Bartonella</taxon>
    </lineage>
</organism>
<reference evidence="1" key="1">
    <citation type="journal article" date="2011" name="PLoS Genet.">
        <title>Parallel evolution of a type IV secretion system in radiating lineages of the host-restricted bacterial pathogen Bartonella.</title>
        <authorList>
            <person name="Engel P."/>
            <person name="Salzburger W."/>
            <person name="Liesch M."/>
            <person name="Chang C.C."/>
            <person name="Maruyama S."/>
            <person name="Lanz C."/>
            <person name="Calteau A."/>
            <person name="Lajus A."/>
            <person name="Medigue C."/>
            <person name="Schuster S.C."/>
            <person name="Dehio C."/>
        </authorList>
    </citation>
    <scope>NUCLEOTIDE SEQUENCE</scope>
    <source>
        <strain evidence="1">R1</strain>
    </source>
</reference>
<gene>
    <name evidence="1" type="ORF">B11C_20400</name>
</gene>
<sequence length="55" mass="6367">MLFTLFLKIGNFFHIYRPSQAHAAPPQSYKKHLHSKHALSLIKLSNNPPLPLFRV</sequence>
<proteinExistence type="predicted"/>
<dbReference type="AlphaFoldDB" id="E6YYW1"/>
<name>E6YYW1_BARSR</name>
<dbReference type="EMBL" id="FN645507">
    <property type="protein sequence ID" value="CBI82122.1"/>
    <property type="molecule type" value="Genomic_DNA"/>
</dbReference>
<accession>E6YYW1</accession>